<evidence type="ECO:0000313" key="4">
    <source>
        <dbReference type="Proteomes" id="UP001551482"/>
    </source>
</evidence>
<feature type="transmembrane region" description="Helical" evidence="1">
    <location>
        <begin position="92"/>
        <end position="114"/>
    </location>
</feature>
<feature type="transmembrane region" description="Helical" evidence="1">
    <location>
        <begin position="12"/>
        <end position="30"/>
    </location>
</feature>
<dbReference type="Pfam" id="PF09990">
    <property type="entry name" value="DUF2231"/>
    <property type="match status" value="1"/>
</dbReference>
<feature type="transmembrane region" description="Helical" evidence="1">
    <location>
        <begin position="126"/>
        <end position="148"/>
    </location>
</feature>
<sequence>MFDTVSGLPVHVLVLHAAVIGVPVAALATVAVSVRPQWLPRLGWWVVGLNALILVVVFVTRKSGQEFVERRYPDPANRSPDLRTHVSRGEDMIWYAIALFVVSLILVMVARRVAQSESTPKPLPPLVLPAVAVLAVAAAVLATIQVILVGHSGSQAVWEGAVDARASVSAPR</sequence>
<name>A0ABV3DNZ0_9ACTN</name>
<keyword evidence="1" id="KW-1133">Transmembrane helix</keyword>
<evidence type="ECO:0000313" key="3">
    <source>
        <dbReference type="EMBL" id="MEU8137468.1"/>
    </source>
</evidence>
<dbReference type="InterPro" id="IPR019251">
    <property type="entry name" value="DUF2231_TM"/>
</dbReference>
<accession>A0ABV3DNZ0</accession>
<organism evidence="3 4">
    <name type="scientific">Streptodolium elevatio</name>
    <dbReference type="NCBI Taxonomy" id="3157996"/>
    <lineage>
        <taxon>Bacteria</taxon>
        <taxon>Bacillati</taxon>
        <taxon>Actinomycetota</taxon>
        <taxon>Actinomycetes</taxon>
        <taxon>Kitasatosporales</taxon>
        <taxon>Streptomycetaceae</taxon>
        <taxon>Streptodolium</taxon>
    </lineage>
</organism>
<keyword evidence="1" id="KW-0812">Transmembrane</keyword>
<reference evidence="3 4" key="1">
    <citation type="submission" date="2024-06" db="EMBL/GenBank/DDBJ databases">
        <title>The Natural Products Discovery Center: Release of the First 8490 Sequenced Strains for Exploring Actinobacteria Biosynthetic Diversity.</title>
        <authorList>
            <person name="Kalkreuter E."/>
            <person name="Kautsar S.A."/>
            <person name="Yang D."/>
            <person name="Bader C.D."/>
            <person name="Teijaro C.N."/>
            <person name="Fluegel L."/>
            <person name="Davis C.M."/>
            <person name="Simpson J.R."/>
            <person name="Lauterbach L."/>
            <person name="Steele A.D."/>
            <person name="Gui C."/>
            <person name="Meng S."/>
            <person name="Li G."/>
            <person name="Viehrig K."/>
            <person name="Ye F."/>
            <person name="Su P."/>
            <person name="Kiefer A.F."/>
            <person name="Nichols A."/>
            <person name="Cepeda A.J."/>
            <person name="Yan W."/>
            <person name="Fan B."/>
            <person name="Jiang Y."/>
            <person name="Adhikari A."/>
            <person name="Zheng C.-J."/>
            <person name="Schuster L."/>
            <person name="Cowan T.M."/>
            <person name="Smanski M.J."/>
            <person name="Chevrette M.G."/>
            <person name="De Carvalho L.P.S."/>
            <person name="Shen B."/>
        </authorList>
    </citation>
    <scope>NUCLEOTIDE SEQUENCE [LARGE SCALE GENOMIC DNA]</scope>
    <source>
        <strain evidence="3 4">NPDC048946</strain>
    </source>
</reference>
<keyword evidence="4" id="KW-1185">Reference proteome</keyword>
<gene>
    <name evidence="3" type="ORF">AB0C36_28650</name>
</gene>
<comment type="caution">
    <text evidence="3">The sequence shown here is derived from an EMBL/GenBank/DDBJ whole genome shotgun (WGS) entry which is preliminary data.</text>
</comment>
<feature type="domain" description="DUF2231" evidence="2">
    <location>
        <begin position="7"/>
        <end position="163"/>
    </location>
</feature>
<keyword evidence="1" id="KW-0472">Membrane</keyword>
<protein>
    <submittedName>
        <fullName evidence="3">DUF2231 domain-containing protein</fullName>
    </submittedName>
</protein>
<dbReference type="RefSeq" id="WP_358359407.1">
    <property type="nucleotide sequence ID" value="NZ_JBEZFP010000089.1"/>
</dbReference>
<dbReference type="EMBL" id="JBEZFP010000089">
    <property type="protein sequence ID" value="MEU8137468.1"/>
    <property type="molecule type" value="Genomic_DNA"/>
</dbReference>
<proteinExistence type="predicted"/>
<evidence type="ECO:0000259" key="2">
    <source>
        <dbReference type="Pfam" id="PF09990"/>
    </source>
</evidence>
<dbReference type="Proteomes" id="UP001551482">
    <property type="component" value="Unassembled WGS sequence"/>
</dbReference>
<feature type="transmembrane region" description="Helical" evidence="1">
    <location>
        <begin position="42"/>
        <end position="60"/>
    </location>
</feature>
<evidence type="ECO:0000256" key="1">
    <source>
        <dbReference type="SAM" id="Phobius"/>
    </source>
</evidence>